<gene>
    <name evidence="2" type="ORF">JMJ55_18435</name>
</gene>
<keyword evidence="2" id="KW-0808">Transferase</keyword>
<name>A0ABS1V6L7_9PROT</name>
<keyword evidence="2" id="KW-0489">Methyltransferase</keyword>
<proteinExistence type="predicted"/>
<comment type="caution">
    <text evidence="2">The sequence shown here is derived from an EMBL/GenBank/DDBJ whole genome shotgun (WGS) entry which is preliminary data.</text>
</comment>
<dbReference type="RefSeq" id="WP_202827062.1">
    <property type="nucleotide sequence ID" value="NZ_JAEUXJ010000008.1"/>
</dbReference>
<dbReference type="Pfam" id="PF08241">
    <property type="entry name" value="Methyltransf_11"/>
    <property type="match status" value="1"/>
</dbReference>
<protein>
    <submittedName>
        <fullName evidence="2">Methyltransferase domain-containing protein</fullName>
    </submittedName>
</protein>
<feature type="domain" description="Methyltransferase type 11" evidence="1">
    <location>
        <begin position="268"/>
        <end position="313"/>
    </location>
</feature>
<keyword evidence="3" id="KW-1185">Reference proteome</keyword>
<reference evidence="2 3" key="1">
    <citation type="submission" date="2021-01" db="EMBL/GenBank/DDBJ databases">
        <title>Belnapia mucosa sp. nov. and Belnapia arida sp. nov., isolated from the Tabernas Desert (Almeria, Spain).</title>
        <authorList>
            <person name="Molina-Menor E."/>
            <person name="Vidal-Verdu A."/>
            <person name="Calonge A."/>
            <person name="Satari L."/>
            <person name="Pereto Magraner J."/>
            <person name="Porcar Miralles M."/>
        </authorList>
    </citation>
    <scope>NUCLEOTIDE SEQUENCE [LARGE SCALE GENOMIC DNA]</scope>
    <source>
        <strain evidence="2 3">T6</strain>
    </source>
</reference>
<dbReference type="InterPro" id="IPR029063">
    <property type="entry name" value="SAM-dependent_MTases_sf"/>
</dbReference>
<evidence type="ECO:0000313" key="2">
    <source>
        <dbReference type="EMBL" id="MBL6457316.1"/>
    </source>
</evidence>
<dbReference type="SUPFAM" id="SSF53335">
    <property type="entry name" value="S-adenosyl-L-methionine-dependent methyltransferases"/>
    <property type="match status" value="1"/>
</dbReference>
<dbReference type="GO" id="GO:0008168">
    <property type="term" value="F:methyltransferase activity"/>
    <property type="evidence" value="ECO:0007669"/>
    <property type="project" value="UniProtKB-KW"/>
</dbReference>
<dbReference type="EMBL" id="JAEUXJ010000008">
    <property type="protein sequence ID" value="MBL6457316.1"/>
    <property type="molecule type" value="Genomic_DNA"/>
</dbReference>
<dbReference type="GO" id="GO:0032259">
    <property type="term" value="P:methylation"/>
    <property type="evidence" value="ECO:0007669"/>
    <property type="project" value="UniProtKB-KW"/>
</dbReference>
<organism evidence="2 3">
    <name type="scientific">Belnapia mucosa</name>
    <dbReference type="NCBI Taxonomy" id="2804532"/>
    <lineage>
        <taxon>Bacteria</taxon>
        <taxon>Pseudomonadati</taxon>
        <taxon>Pseudomonadota</taxon>
        <taxon>Alphaproteobacteria</taxon>
        <taxon>Acetobacterales</taxon>
        <taxon>Roseomonadaceae</taxon>
        <taxon>Belnapia</taxon>
    </lineage>
</organism>
<evidence type="ECO:0000313" key="3">
    <source>
        <dbReference type="Proteomes" id="UP000606490"/>
    </source>
</evidence>
<dbReference type="InterPro" id="IPR013216">
    <property type="entry name" value="Methyltransf_11"/>
</dbReference>
<sequence>MRPDLLLPLLAIPGTDRPPRFQAESLVGEVPHSGWLLDEVGEAIARLDGFRFDFLHFDRVAETARAAEAGPPTPLAPHPALVAIDRRSARIEARGGWFWIGDWLLGHHGDAAGAELSFTSAAPRIRLVLHAHGWSGIARVTVDGEVFAEPDLYHQHAGIPHLVEVPNPARRPLRIALAPTGRRHPESQGRQVLIEEILEEAGPPVLPDWRKPAAVNRGGAFGEKALALLAGVPEDGVLLDIGGGRRQIADPRYLNLEYTQFSEPDLFGDGLALPFRDGVIDAIHSSAVLEHVRDPHRFAAEVWRVLRPGGRILVNAAFMQPIHSEGQHFFNHTPYAMEMLFERFADRRVWWGGSLHDAVAWMMQVAKVPGRADPAEYEAFLASLRRFSDMVTYDRLMYVAGDVWLEGRKPG</sequence>
<dbReference type="Gene3D" id="3.40.50.150">
    <property type="entry name" value="Vaccinia Virus protein VP39"/>
    <property type="match status" value="1"/>
</dbReference>
<accession>A0ABS1V6L7</accession>
<dbReference type="CDD" id="cd02440">
    <property type="entry name" value="AdoMet_MTases"/>
    <property type="match status" value="1"/>
</dbReference>
<dbReference type="Proteomes" id="UP000606490">
    <property type="component" value="Unassembled WGS sequence"/>
</dbReference>
<evidence type="ECO:0000259" key="1">
    <source>
        <dbReference type="Pfam" id="PF08241"/>
    </source>
</evidence>